<organism evidence="9 10">
    <name type="scientific">Schinkia azotoformans MEV2011</name>
    <dbReference type="NCBI Taxonomy" id="1348973"/>
    <lineage>
        <taxon>Bacteria</taxon>
        <taxon>Bacillati</taxon>
        <taxon>Bacillota</taxon>
        <taxon>Bacilli</taxon>
        <taxon>Bacillales</taxon>
        <taxon>Bacillaceae</taxon>
        <taxon>Calidifontibacillus/Schinkia group</taxon>
        <taxon>Schinkia</taxon>
    </lineage>
</organism>
<dbReference type="PATRIC" id="fig|1348973.3.peg.4592"/>
<keyword evidence="4" id="KW-0309">Germination</keyword>
<gene>
    <name evidence="9" type="ORF">M670_04720</name>
</gene>
<comment type="caution">
    <text evidence="9">The sequence shown here is derived from an EMBL/GenBank/DDBJ whole genome shotgun (WGS) entry which is preliminary data.</text>
</comment>
<protein>
    <submittedName>
        <fullName evidence="9">Spore germination protein, amino acid permease</fullName>
    </submittedName>
</protein>
<feature type="transmembrane region" description="Helical" evidence="8">
    <location>
        <begin position="78"/>
        <end position="98"/>
    </location>
</feature>
<name>A0A072NGY1_SCHAZ</name>
<accession>A0A072NGY1</accession>
<dbReference type="GO" id="GO:0016020">
    <property type="term" value="C:membrane"/>
    <property type="evidence" value="ECO:0007669"/>
    <property type="project" value="UniProtKB-SubCell"/>
</dbReference>
<evidence type="ECO:0000256" key="7">
    <source>
        <dbReference type="ARBA" id="ARBA00023136"/>
    </source>
</evidence>
<proteinExistence type="inferred from homology"/>
<dbReference type="Proteomes" id="UP000027936">
    <property type="component" value="Unassembled WGS sequence"/>
</dbReference>
<dbReference type="GO" id="GO:0009847">
    <property type="term" value="P:spore germination"/>
    <property type="evidence" value="ECO:0007669"/>
    <property type="project" value="InterPro"/>
</dbReference>
<evidence type="ECO:0000256" key="3">
    <source>
        <dbReference type="ARBA" id="ARBA00022448"/>
    </source>
</evidence>
<evidence type="ECO:0000256" key="4">
    <source>
        <dbReference type="ARBA" id="ARBA00022544"/>
    </source>
</evidence>
<dbReference type="PANTHER" id="PTHR34975:SF2">
    <property type="entry name" value="SPORE GERMINATION PROTEIN A2"/>
    <property type="match status" value="1"/>
</dbReference>
<evidence type="ECO:0000256" key="1">
    <source>
        <dbReference type="ARBA" id="ARBA00004141"/>
    </source>
</evidence>
<comment type="similarity">
    <text evidence="2">Belongs to the amino acid-polyamine-organocation (APC) superfamily. Spore germination protein (SGP) (TC 2.A.3.9) family.</text>
</comment>
<keyword evidence="3" id="KW-0813">Transport</keyword>
<feature type="transmembrane region" description="Helical" evidence="8">
    <location>
        <begin position="269"/>
        <end position="287"/>
    </location>
</feature>
<reference evidence="9 10" key="1">
    <citation type="submission" date="2014-04" db="EMBL/GenBank/DDBJ databases">
        <title>Draft genome sequence of Bacillus azotoformans MEV2011, a (co-) denitrifying strain unable to grow in the presence of oxygen.</title>
        <authorList>
            <person name="Nielsen M."/>
            <person name="Schreiber L."/>
            <person name="Finster K."/>
            <person name="Schramm A."/>
        </authorList>
    </citation>
    <scope>NUCLEOTIDE SEQUENCE [LARGE SCALE GENOMIC DNA]</scope>
    <source>
        <strain evidence="9 10">MEV2011</strain>
    </source>
</reference>
<dbReference type="OrthoDB" id="2381188at2"/>
<evidence type="ECO:0000256" key="6">
    <source>
        <dbReference type="ARBA" id="ARBA00022989"/>
    </source>
</evidence>
<feature type="transmembrane region" description="Helical" evidence="8">
    <location>
        <begin position="110"/>
        <end position="132"/>
    </location>
</feature>
<dbReference type="EMBL" id="JJRY01000035">
    <property type="protein sequence ID" value="KEF36123.1"/>
    <property type="molecule type" value="Genomic_DNA"/>
</dbReference>
<evidence type="ECO:0000256" key="5">
    <source>
        <dbReference type="ARBA" id="ARBA00022692"/>
    </source>
</evidence>
<comment type="subcellular location">
    <subcellularLocation>
        <location evidence="1">Membrane</location>
        <topology evidence="1">Multi-pass membrane protein</topology>
    </subcellularLocation>
</comment>
<evidence type="ECO:0000256" key="8">
    <source>
        <dbReference type="SAM" id="Phobius"/>
    </source>
</evidence>
<dbReference type="Pfam" id="PF03845">
    <property type="entry name" value="Spore_permease"/>
    <property type="match status" value="1"/>
</dbReference>
<feature type="transmembrane region" description="Helical" evidence="8">
    <location>
        <begin position="36"/>
        <end position="58"/>
    </location>
</feature>
<keyword evidence="6 8" id="KW-1133">Transmembrane helix</keyword>
<evidence type="ECO:0000313" key="10">
    <source>
        <dbReference type="Proteomes" id="UP000027936"/>
    </source>
</evidence>
<feature type="transmembrane region" description="Helical" evidence="8">
    <location>
        <begin position="12"/>
        <end position="30"/>
    </location>
</feature>
<evidence type="ECO:0000256" key="2">
    <source>
        <dbReference type="ARBA" id="ARBA00007998"/>
    </source>
</evidence>
<feature type="transmembrane region" description="Helical" evidence="8">
    <location>
        <begin position="299"/>
        <end position="316"/>
    </location>
</feature>
<dbReference type="InterPro" id="IPR004761">
    <property type="entry name" value="Spore_GerAB"/>
</dbReference>
<feature type="transmembrane region" description="Helical" evidence="8">
    <location>
        <begin position="144"/>
        <end position="163"/>
    </location>
</feature>
<dbReference type="AlphaFoldDB" id="A0A072NGY1"/>
<feature type="transmembrane region" description="Helical" evidence="8">
    <location>
        <begin position="213"/>
        <end position="236"/>
    </location>
</feature>
<feature type="transmembrane region" description="Helical" evidence="8">
    <location>
        <begin position="328"/>
        <end position="350"/>
    </location>
</feature>
<keyword evidence="7 8" id="KW-0472">Membrane</keyword>
<evidence type="ECO:0000313" key="9">
    <source>
        <dbReference type="EMBL" id="KEF36123.1"/>
    </source>
</evidence>
<dbReference type="NCBIfam" id="TIGR00912">
    <property type="entry name" value="2A0309"/>
    <property type="match status" value="1"/>
</dbReference>
<keyword evidence="5 8" id="KW-0812">Transmembrane</keyword>
<feature type="transmembrane region" description="Helical" evidence="8">
    <location>
        <begin position="183"/>
        <end position="201"/>
    </location>
</feature>
<dbReference type="PANTHER" id="PTHR34975">
    <property type="entry name" value="SPORE GERMINATION PROTEIN A2"/>
    <property type="match status" value="1"/>
</dbReference>
<dbReference type="RefSeq" id="WP_035198844.1">
    <property type="nucleotide sequence ID" value="NZ_JJRY01000035.1"/>
</dbReference>
<sequence length="357" mass="40424">MPKITPIQSYMIIMLSVGLMNHVIIIPLLLEASKRDAWLVVLLVFVASPVWIGCLNYIIQNMNNQHIKKWLDQHFGKFLSAILVIIYSLLLWLMGFISLKDTLTWTIASYLPQTPILVLAGTTLVACFFAAFHGLRTIAIVSGILLPFVVILGHLVAIANFQFKDYSLLFPFLENGTAPLWKGVPYVAGGLLELSFLMLLFQHKLTKKPGFKSLMLMCLILTGLTLGPLMGSIAIFGPDEAANQRYPAYAQWRIVRLGEYVEHVDFFSIYQWLSGTFIRVSLSIYLLGELWNLQKRRWIPVLFGAFAMLAAILLPISDMAFLDLLGRFYFPSFCIFTVGTLILYVSRIFISRISQKE</sequence>